<dbReference type="GO" id="GO:0005524">
    <property type="term" value="F:ATP binding"/>
    <property type="evidence" value="ECO:0007669"/>
    <property type="project" value="UniProtKB-KW"/>
</dbReference>
<dbReference type="InterPro" id="IPR050534">
    <property type="entry name" value="Coronavir_polyprotein_1ab"/>
</dbReference>
<dbReference type="InterPro" id="IPR006345">
    <property type="entry name" value="RecD2"/>
</dbReference>
<dbReference type="PANTHER" id="PTHR43788:SF6">
    <property type="entry name" value="DNA HELICASE B"/>
    <property type="match status" value="1"/>
</dbReference>
<evidence type="ECO:0000256" key="1">
    <source>
        <dbReference type="ARBA" id="ARBA00022741"/>
    </source>
</evidence>
<dbReference type="AlphaFoldDB" id="A0AAN4VYT3"/>
<evidence type="ECO:0000313" key="4">
    <source>
        <dbReference type="EMBL" id="GJM61729.1"/>
    </source>
</evidence>
<name>A0AAN4VYT3_9BACT</name>
<dbReference type="SUPFAM" id="SSF52540">
    <property type="entry name" value="P-loop containing nucleoside triphosphate hydrolases"/>
    <property type="match status" value="2"/>
</dbReference>
<dbReference type="InterPro" id="IPR027417">
    <property type="entry name" value="P-loop_NTPase"/>
</dbReference>
<dbReference type="Pfam" id="PF13245">
    <property type="entry name" value="AAA_19"/>
    <property type="match status" value="1"/>
</dbReference>
<organism evidence="4 5">
    <name type="scientific">Persicobacter diffluens</name>
    <dbReference type="NCBI Taxonomy" id="981"/>
    <lineage>
        <taxon>Bacteria</taxon>
        <taxon>Pseudomonadati</taxon>
        <taxon>Bacteroidota</taxon>
        <taxon>Cytophagia</taxon>
        <taxon>Cytophagales</taxon>
        <taxon>Persicobacteraceae</taxon>
        <taxon>Persicobacter</taxon>
    </lineage>
</organism>
<dbReference type="Gene3D" id="1.10.10.2220">
    <property type="match status" value="1"/>
</dbReference>
<dbReference type="GO" id="GO:0006310">
    <property type="term" value="P:DNA recombination"/>
    <property type="evidence" value="ECO:0007669"/>
    <property type="project" value="InterPro"/>
</dbReference>
<dbReference type="SUPFAM" id="SSF47781">
    <property type="entry name" value="RuvA domain 2-like"/>
    <property type="match status" value="1"/>
</dbReference>
<comment type="caution">
    <text evidence="4">The sequence shown here is derived from an EMBL/GenBank/DDBJ whole genome shotgun (WGS) entry which is preliminary data.</text>
</comment>
<dbReference type="GO" id="GO:0017116">
    <property type="term" value="F:single-stranded DNA helicase activity"/>
    <property type="evidence" value="ECO:0007669"/>
    <property type="project" value="TreeGrafter"/>
</dbReference>
<dbReference type="InterPro" id="IPR010994">
    <property type="entry name" value="RuvA_2-like"/>
</dbReference>
<evidence type="ECO:0000256" key="2">
    <source>
        <dbReference type="ARBA" id="ARBA00022840"/>
    </source>
</evidence>
<accession>A0AAN4VYT3</accession>
<evidence type="ECO:0000259" key="3">
    <source>
        <dbReference type="SMART" id="SM00382"/>
    </source>
</evidence>
<feature type="domain" description="AAA+ ATPase" evidence="3">
    <location>
        <begin position="349"/>
        <end position="514"/>
    </location>
</feature>
<dbReference type="CDD" id="cd18809">
    <property type="entry name" value="SF1_C_RecD"/>
    <property type="match status" value="1"/>
</dbReference>
<dbReference type="GO" id="GO:0009338">
    <property type="term" value="C:exodeoxyribonuclease V complex"/>
    <property type="evidence" value="ECO:0007669"/>
    <property type="project" value="TreeGrafter"/>
</dbReference>
<dbReference type="InterPro" id="IPR029493">
    <property type="entry name" value="RecD2-like_HHH"/>
</dbReference>
<evidence type="ECO:0000313" key="5">
    <source>
        <dbReference type="Proteomes" id="UP001310022"/>
    </source>
</evidence>
<dbReference type="EMBL" id="BQKE01000001">
    <property type="protein sequence ID" value="GJM61729.1"/>
    <property type="molecule type" value="Genomic_DNA"/>
</dbReference>
<dbReference type="GO" id="GO:0043139">
    <property type="term" value="F:5'-3' DNA helicase activity"/>
    <property type="evidence" value="ECO:0007669"/>
    <property type="project" value="InterPro"/>
</dbReference>
<dbReference type="RefSeq" id="WP_338237202.1">
    <property type="nucleotide sequence ID" value="NZ_BQKE01000001.1"/>
</dbReference>
<dbReference type="InterPro" id="IPR055446">
    <property type="entry name" value="RecD2_N_OB"/>
</dbReference>
<keyword evidence="2" id="KW-0067">ATP-binding</keyword>
<dbReference type="GO" id="GO:0003677">
    <property type="term" value="F:DNA binding"/>
    <property type="evidence" value="ECO:0007669"/>
    <property type="project" value="InterPro"/>
</dbReference>
<dbReference type="Pfam" id="PF18335">
    <property type="entry name" value="SH3_13"/>
    <property type="match status" value="1"/>
</dbReference>
<dbReference type="CDD" id="cd17933">
    <property type="entry name" value="DEXSc_RecD-like"/>
    <property type="match status" value="1"/>
</dbReference>
<dbReference type="Pfam" id="PF23139">
    <property type="entry name" value="OB_YrrC"/>
    <property type="match status" value="1"/>
</dbReference>
<dbReference type="Proteomes" id="UP001310022">
    <property type="component" value="Unassembled WGS sequence"/>
</dbReference>
<dbReference type="HAMAP" id="MF_01488">
    <property type="entry name" value="RecD2"/>
    <property type="match status" value="1"/>
</dbReference>
<keyword evidence="5" id="KW-1185">Reference proteome</keyword>
<proteinExistence type="inferred from homology"/>
<dbReference type="InterPro" id="IPR003593">
    <property type="entry name" value="AAA+_ATPase"/>
</dbReference>
<dbReference type="InterPro" id="IPR041451">
    <property type="entry name" value="RecD2_SH13"/>
</dbReference>
<dbReference type="Pfam" id="PF14490">
    <property type="entry name" value="HHH_RecD2"/>
    <property type="match status" value="1"/>
</dbReference>
<dbReference type="InterPro" id="IPR027785">
    <property type="entry name" value="UvrD-like_helicase_C"/>
</dbReference>
<sequence length="849" mass="95380">MNSPTGIIKEELKGTVERVTFHSEESGYSVLRVIPVDRKNEQLTVTVHQGKVFAGGTFLFEGTYTEHPKYGQQFKAEKMLELKPASASALEKYLGSGLIYGVGPVTAKRIVKHFGEKTLDVFEEEMDRLQEVPGIASNKLETIRKSWLEHRSIRNVMMFLQEYGISTLYAVKIFKQYEHEAIEIVSSNPYRLSRDIYGIGFFSADKIALSMGFAEDSPERVSAAIKHVLAASREEGHCYLLLGQILEQCIALLKLQGAEELIQQNLLSMEQENELRTRRLIKEGEEVIAYYSKTLYYDELTVVNELERLTKTKIKVDQKRVKNWLNRFNEKQPFPLSDEQTDSVAGVVGQSVSVLTGGPGCGKTTTTKAIVQLAVAMGRKVLLAAPTGRASQRMAEVIGREAQTIHRLLVFDPVQGGFKKGEEDPLEGDFIIVDECSMLDISLTASLLKAIPMGAQVLFIGDADQLPSVGAGNVLKDMMDSGRIPVFALTQIFRQGKESKIITYAHQINAGQIPKVKSPIQQKTYWKSEDCLFIDAEEATQPQAQFIKKIQKTMKSVLESGQTAVVREADGHYQRVEKAEEDYYLENLEETELEQIRREGISKYTFNVPQQFMHVDVYQLLNSPSYADGLQKILKGVHPWSTLNYGFSASDMVVRLYAQTLPQMLGEGREIQVLTPMTKGSLGTRNLNMLIQHAANPAAENKPQITVGDRFFRVGDRVIQKRNNYDLEVFNGDIGKISTVNPVDFTMKINYGGRIVEYNREAVMELDLAYAITIHKSQGSEFDAVILPVATQHFKMLYRNLIYTGLTRAKKQAVFLGSRKSMGLAVKNVDNRKRQTCLKALIARMEVSE</sequence>
<dbReference type="Pfam" id="PF13538">
    <property type="entry name" value="UvrD_C_2"/>
    <property type="match status" value="1"/>
</dbReference>
<gene>
    <name evidence="4" type="ORF">PEDI_22810</name>
</gene>
<keyword evidence="1" id="KW-0547">Nucleotide-binding</keyword>
<dbReference type="Gene3D" id="1.10.150.20">
    <property type="entry name" value="5' to 3' exonuclease, C-terminal subdomain"/>
    <property type="match status" value="1"/>
</dbReference>
<dbReference type="SMART" id="SM00382">
    <property type="entry name" value="AAA"/>
    <property type="match status" value="1"/>
</dbReference>
<dbReference type="Gene3D" id="3.40.50.300">
    <property type="entry name" value="P-loop containing nucleotide triphosphate hydrolases"/>
    <property type="match status" value="3"/>
</dbReference>
<reference evidence="4 5" key="1">
    <citation type="submission" date="2021-12" db="EMBL/GenBank/DDBJ databases">
        <title>Genome sequencing of bacteria with rrn-lacking chromosome and rrn-plasmid.</title>
        <authorList>
            <person name="Anda M."/>
            <person name="Iwasaki W."/>
        </authorList>
    </citation>
    <scope>NUCLEOTIDE SEQUENCE [LARGE SCALE GENOMIC DNA]</scope>
    <source>
        <strain evidence="4 5">NBRC 15940</strain>
    </source>
</reference>
<protein>
    <recommendedName>
        <fullName evidence="3">AAA+ ATPase domain-containing protein</fullName>
    </recommendedName>
</protein>
<dbReference type="PANTHER" id="PTHR43788">
    <property type="entry name" value="DNA2/NAM7 HELICASE FAMILY MEMBER"/>
    <property type="match status" value="1"/>
</dbReference>